<dbReference type="RefSeq" id="WP_163286478.1">
    <property type="nucleotide sequence ID" value="NZ_JAAGVY010000039.1"/>
</dbReference>
<dbReference type="InterPro" id="IPR042267">
    <property type="entry name" value="VTC_sf"/>
</dbReference>
<dbReference type="GO" id="GO:0006799">
    <property type="term" value="P:polyphosphate biosynthetic process"/>
    <property type="evidence" value="ECO:0007669"/>
    <property type="project" value="UniProtKB-ARBA"/>
</dbReference>
<reference evidence="2 3" key="1">
    <citation type="submission" date="2020-02" db="EMBL/GenBank/DDBJ databases">
        <title>Out from the shadows clarifying the taxonomy of the family Cryomorphaceae and related taxa by utilizing the GTDB taxonomic framework.</title>
        <authorList>
            <person name="Bowman J.P."/>
        </authorList>
    </citation>
    <scope>NUCLEOTIDE SEQUENCE [LARGE SCALE GENOMIC DNA]</scope>
    <source>
        <strain evidence="2 3">QSSC 1-22</strain>
    </source>
</reference>
<sequence>MNDSALISSELMAALQGFERVPLEDLLEGAQMDRVDRKFPFHISQVPQVLKALEGDYKIVKAAGSVISPYDSLYFDTADYLFFRKHHSGFLNRDKIRYRSYPRTHTTFLEVKRKSNKGRTAKSRILCADLNFPLKMERMEFLSENITNIDPKSLVPSVFIKYHRIAFIAEDGDERFSLDFNIRAKLDDKETDFGSAVILEVKQDHKFTSPIIARLRELRMGEASMSKYCLALTMLKPSLKSNRFKMALRRLEKIIHEENH</sequence>
<protein>
    <submittedName>
        <fullName evidence="2">Polyphosphate polymerase domain-containing protein</fullName>
    </submittedName>
</protein>
<dbReference type="CDD" id="cd07750">
    <property type="entry name" value="PolyPPase_VTC_like"/>
    <property type="match status" value="1"/>
</dbReference>
<organism evidence="2 3">
    <name type="scientific">Cryomorpha ignava</name>
    <dbReference type="NCBI Taxonomy" id="101383"/>
    <lineage>
        <taxon>Bacteria</taxon>
        <taxon>Pseudomonadati</taxon>
        <taxon>Bacteroidota</taxon>
        <taxon>Flavobacteriia</taxon>
        <taxon>Flavobacteriales</taxon>
        <taxon>Cryomorphaceae</taxon>
        <taxon>Cryomorpha</taxon>
    </lineage>
</organism>
<evidence type="ECO:0000313" key="2">
    <source>
        <dbReference type="EMBL" id="NEN25048.1"/>
    </source>
</evidence>
<dbReference type="EMBL" id="JAAGVY010000039">
    <property type="protein sequence ID" value="NEN25048.1"/>
    <property type="molecule type" value="Genomic_DNA"/>
</dbReference>
<dbReference type="AlphaFoldDB" id="A0A7K3WU21"/>
<comment type="caution">
    <text evidence="2">The sequence shown here is derived from an EMBL/GenBank/DDBJ whole genome shotgun (WGS) entry which is preliminary data.</text>
</comment>
<dbReference type="Gene3D" id="3.20.100.30">
    <property type="entry name" value="VTC, catalytic tunnel domain"/>
    <property type="match status" value="1"/>
</dbReference>
<dbReference type="Pfam" id="PF09359">
    <property type="entry name" value="VTC"/>
    <property type="match status" value="1"/>
</dbReference>
<dbReference type="Proteomes" id="UP000486602">
    <property type="component" value="Unassembled WGS sequence"/>
</dbReference>
<gene>
    <name evidence="2" type="ORF">G3O08_16225</name>
</gene>
<dbReference type="InterPro" id="IPR018966">
    <property type="entry name" value="VTC_domain"/>
</dbReference>
<accession>A0A7K3WU21</accession>
<feature type="domain" description="VTC" evidence="1">
    <location>
        <begin position="34"/>
        <end position="235"/>
    </location>
</feature>
<keyword evidence="3" id="KW-1185">Reference proteome</keyword>
<evidence type="ECO:0000313" key="3">
    <source>
        <dbReference type="Proteomes" id="UP000486602"/>
    </source>
</evidence>
<evidence type="ECO:0000259" key="1">
    <source>
        <dbReference type="Pfam" id="PF09359"/>
    </source>
</evidence>
<proteinExistence type="predicted"/>
<name>A0A7K3WU21_9FLAO</name>